<organism evidence="2 3">
    <name type="scientific">Streblomastix strix</name>
    <dbReference type="NCBI Taxonomy" id="222440"/>
    <lineage>
        <taxon>Eukaryota</taxon>
        <taxon>Metamonada</taxon>
        <taxon>Preaxostyla</taxon>
        <taxon>Oxymonadida</taxon>
        <taxon>Streblomastigidae</taxon>
        <taxon>Streblomastix</taxon>
    </lineage>
</organism>
<reference evidence="2 3" key="1">
    <citation type="submission" date="2019-03" db="EMBL/GenBank/DDBJ databases">
        <title>Single cell metagenomics reveals metabolic interactions within the superorganism composed of flagellate Streblomastix strix and complex community of Bacteroidetes bacteria on its surface.</title>
        <authorList>
            <person name="Treitli S.C."/>
            <person name="Kolisko M."/>
            <person name="Husnik F."/>
            <person name="Keeling P."/>
            <person name="Hampl V."/>
        </authorList>
    </citation>
    <scope>NUCLEOTIDE SEQUENCE [LARGE SCALE GENOMIC DNA]</scope>
    <source>
        <strain evidence="2">ST1C</strain>
    </source>
</reference>
<sequence length="147" mass="16139">FYESLHIAIQLNGPQAVEKPIQNLMCSPVNSSVSSYIYVVVPSPDCIVAVQGSFHFPVSRTLKFDIYLSCTQPAAPLFFILLTYIANVFAGISIYQLIQQVQTHEQVERPLAPSGALVQCAPSFVSQVTGQSQNYCLEILNDQATIV</sequence>
<evidence type="ECO:0000313" key="3">
    <source>
        <dbReference type="Proteomes" id="UP000324800"/>
    </source>
</evidence>
<dbReference type="Proteomes" id="UP000324800">
    <property type="component" value="Unassembled WGS sequence"/>
</dbReference>
<gene>
    <name evidence="2" type="ORF">EZS28_056576</name>
</gene>
<dbReference type="AlphaFoldDB" id="A0A5J4PKX4"/>
<dbReference type="EMBL" id="SNRW01050487">
    <property type="protein sequence ID" value="KAA6309083.1"/>
    <property type="molecule type" value="Genomic_DNA"/>
</dbReference>
<keyword evidence="1" id="KW-0472">Membrane</keyword>
<evidence type="ECO:0000256" key="1">
    <source>
        <dbReference type="SAM" id="Phobius"/>
    </source>
</evidence>
<keyword evidence="1" id="KW-0812">Transmembrane</keyword>
<feature type="transmembrane region" description="Helical" evidence="1">
    <location>
        <begin position="77"/>
        <end position="98"/>
    </location>
</feature>
<evidence type="ECO:0000313" key="2">
    <source>
        <dbReference type="EMBL" id="KAA6309083.1"/>
    </source>
</evidence>
<proteinExistence type="predicted"/>
<name>A0A5J4PKX4_9EUKA</name>
<accession>A0A5J4PKX4</accession>
<comment type="caution">
    <text evidence="2">The sequence shown here is derived from an EMBL/GenBank/DDBJ whole genome shotgun (WGS) entry which is preliminary data.</text>
</comment>
<keyword evidence="1" id="KW-1133">Transmembrane helix</keyword>
<feature type="non-terminal residue" evidence="2">
    <location>
        <position position="1"/>
    </location>
</feature>
<protein>
    <submittedName>
        <fullName evidence="2">Uncharacterized protein</fullName>
    </submittedName>
</protein>